<keyword evidence="1" id="KW-0472">Membrane</keyword>
<dbReference type="KEGG" id="talb:FTW19_24640"/>
<reference evidence="2 3" key="1">
    <citation type="submission" date="2019-08" db="EMBL/GenBank/DDBJ databases">
        <title>Complete genome sequence of Terriglobus albidus strain ORNL.</title>
        <authorList>
            <person name="Podar M."/>
        </authorList>
    </citation>
    <scope>NUCLEOTIDE SEQUENCE [LARGE SCALE GENOMIC DNA]</scope>
    <source>
        <strain evidence="2 3">ORNL</strain>
    </source>
</reference>
<gene>
    <name evidence="2" type="ORF">FTW19_24640</name>
</gene>
<keyword evidence="1" id="KW-1133">Transmembrane helix</keyword>
<feature type="transmembrane region" description="Helical" evidence="1">
    <location>
        <begin position="255"/>
        <end position="274"/>
    </location>
</feature>
<dbReference type="Proteomes" id="UP000321820">
    <property type="component" value="Chromosome"/>
</dbReference>
<sequence length="362" mass="39953">MQPFATRQLQPLVVRGLSHLTGFSVYSIFIALGVASIVVVLTIVGGLLLRSGTPVWILIATGGCFFWADLVRGLALPDLWYAALLGIMLYALANRQTLAAMLMLFPLSLSRESTLLVLLCLLLAAWKRLRVIERVLAFVATFAGSFITSRLSANALANQQHVPGSLYVLGKIPWNFFKNVIGAYPWTAGMNICTPAWQIHLPFGPIKVFGVCEWVLSLPLTTLFDGLTRFGLFPLLLLFFFPIRTWRSLWRESLFLRFCLIYGVISFLLAPMLGTAVPRLFGYAWPLFMLAVPACVPPIFKSGAKAWGFLAIHLIVSYLPDIGTPLQISLPLAIVGYVVGWWLLRAAKEDPEAQPVAVVAFG</sequence>
<proteinExistence type="predicted"/>
<feature type="transmembrane region" description="Helical" evidence="1">
    <location>
        <begin position="226"/>
        <end position="243"/>
    </location>
</feature>
<feature type="transmembrane region" description="Helical" evidence="1">
    <location>
        <begin position="99"/>
        <end position="123"/>
    </location>
</feature>
<dbReference type="EMBL" id="CP042806">
    <property type="protein sequence ID" value="QEE30906.1"/>
    <property type="molecule type" value="Genomic_DNA"/>
</dbReference>
<feature type="transmembrane region" description="Helical" evidence="1">
    <location>
        <begin position="25"/>
        <end position="49"/>
    </location>
</feature>
<keyword evidence="1" id="KW-0812">Transmembrane</keyword>
<feature type="transmembrane region" description="Helical" evidence="1">
    <location>
        <begin position="78"/>
        <end position="93"/>
    </location>
</feature>
<keyword evidence="3" id="KW-1185">Reference proteome</keyword>
<feature type="transmembrane region" description="Helical" evidence="1">
    <location>
        <begin position="135"/>
        <end position="153"/>
    </location>
</feature>
<name>A0A5B9ELC5_9BACT</name>
<evidence type="ECO:0000256" key="1">
    <source>
        <dbReference type="SAM" id="Phobius"/>
    </source>
</evidence>
<accession>A0A5B9ELC5</accession>
<evidence type="ECO:0008006" key="4">
    <source>
        <dbReference type="Google" id="ProtNLM"/>
    </source>
</evidence>
<evidence type="ECO:0000313" key="2">
    <source>
        <dbReference type="EMBL" id="QEE30906.1"/>
    </source>
</evidence>
<organism evidence="2 3">
    <name type="scientific">Terriglobus albidus</name>
    <dbReference type="NCBI Taxonomy" id="1592106"/>
    <lineage>
        <taxon>Bacteria</taxon>
        <taxon>Pseudomonadati</taxon>
        <taxon>Acidobacteriota</taxon>
        <taxon>Terriglobia</taxon>
        <taxon>Terriglobales</taxon>
        <taxon>Acidobacteriaceae</taxon>
        <taxon>Terriglobus</taxon>
    </lineage>
</organism>
<feature type="transmembrane region" description="Helical" evidence="1">
    <location>
        <begin position="326"/>
        <end position="344"/>
    </location>
</feature>
<dbReference type="RefSeq" id="WP_147650201.1">
    <property type="nucleotide sequence ID" value="NZ_CP042806.1"/>
</dbReference>
<dbReference type="AlphaFoldDB" id="A0A5B9ELC5"/>
<evidence type="ECO:0000313" key="3">
    <source>
        <dbReference type="Proteomes" id="UP000321820"/>
    </source>
</evidence>
<protein>
    <recommendedName>
        <fullName evidence="4">DUF2029 domain-containing protein</fullName>
    </recommendedName>
</protein>
<dbReference type="OrthoDB" id="120611at2"/>